<dbReference type="InterPro" id="IPR034444">
    <property type="entry name" value="Nuo17.8"/>
</dbReference>
<dbReference type="PANTHER" id="PTHR42100:SF1">
    <property type="entry name" value="OXIDOREDUCTASE 178 KDA SUBUNIT, PUTATIVE (AFU_ORTHOLOGUE AFUA_8G04320)-RELATED"/>
    <property type="match status" value="1"/>
</dbReference>
<dbReference type="GO" id="GO:0005739">
    <property type="term" value="C:mitochondrion"/>
    <property type="evidence" value="ECO:0007669"/>
    <property type="project" value="InterPro"/>
</dbReference>
<feature type="compositionally biased region" description="Basic and acidic residues" evidence="1">
    <location>
        <begin position="31"/>
        <end position="43"/>
    </location>
</feature>
<dbReference type="OrthoDB" id="2120038at2759"/>
<dbReference type="STRING" id="1314781.A0A165ZGQ9"/>
<gene>
    <name evidence="2" type="ORF">EXIGLDRAFT_729502</name>
</gene>
<name>A0A165ZGQ9_EXIGL</name>
<sequence>MSLAVLAARRGAALALSRRAAGASPSLGRRFAHDEHHHDDHGHGHGPVDTNVYPPEQGFRAPIWRNVLILSVLGIAIAKYLPDDWRENNFFLRAWRHHGYVDPEVWKERNVKHLEQSVQMAKDKLLLEHAERPHKRIWGYQGHAHSGSPNMVGVGTDVRFDTSPPR</sequence>
<evidence type="ECO:0000313" key="3">
    <source>
        <dbReference type="Proteomes" id="UP000077266"/>
    </source>
</evidence>
<dbReference type="InParanoid" id="A0A165ZGQ9"/>
<dbReference type="Proteomes" id="UP000077266">
    <property type="component" value="Unassembled WGS sequence"/>
</dbReference>
<dbReference type="AlphaFoldDB" id="A0A165ZGQ9"/>
<evidence type="ECO:0000313" key="2">
    <source>
        <dbReference type="EMBL" id="KZV82599.1"/>
    </source>
</evidence>
<protein>
    <submittedName>
        <fullName evidence="2">Uncharacterized protein</fullName>
    </submittedName>
</protein>
<dbReference type="PANTHER" id="PTHR42100">
    <property type="entry name" value="OXIDOREDUCTASE 178 KDA SUBUNIT, PUTATIVE (AFU_ORTHOLOGUE AFUA_8G04320)-RELATED"/>
    <property type="match status" value="1"/>
</dbReference>
<keyword evidence="3" id="KW-1185">Reference proteome</keyword>
<feature type="region of interest" description="Disordered" evidence="1">
    <location>
        <begin position="30"/>
        <end position="50"/>
    </location>
</feature>
<accession>A0A165ZGQ9</accession>
<reference evidence="2 3" key="1">
    <citation type="journal article" date="2016" name="Mol. Biol. Evol.">
        <title>Comparative Genomics of Early-Diverging Mushroom-Forming Fungi Provides Insights into the Origins of Lignocellulose Decay Capabilities.</title>
        <authorList>
            <person name="Nagy L.G."/>
            <person name="Riley R."/>
            <person name="Tritt A."/>
            <person name="Adam C."/>
            <person name="Daum C."/>
            <person name="Floudas D."/>
            <person name="Sun H."/>
            <person name="Yadav J.S."/>
            <person name="Pangilinan J."/>
            <person name="Larsson K.H."/>
            <person name="Matsuura K."/>
            <person name="Barry K."/>
            <person name="Labutti K."/>
            <person name="Kuo R."/>
            <person name="Ohm R.A."/>
            <person name="Bhattacharya S.S."/>
            <person name="Shirouzu T."/>
            <person name="Yoshinaga Y."/>
            <person name="Martin F.M."/>
            <person name="Grigoriev I.V."/>
            <person name="Hibbett D.S."/>
        </authorList>
    </citation>
    <scope>NUCLEOTIDE SEQUENCE [LARGE SCALE GENOMIC DNA]</scope>
    <source>
        <strain evidence="2 3">HHB12029</strain>
    </source>
</reference>
<organism evidence="2 3">
    <name type="scientific">Exidia glandulosa HHB12029</name>
    <dbReference type="NCBI Taxonomy" id="1314781"/>
    <lineage>
        <taxon>Eukaryota</taxon>
        <taxon>Fungi</taxon>
        <taxon>Dikarya</taxon>
        <taxon>Basidiomycota</taxon>
        <taxon>Agaricomycotina</taxon>
        <taxon>Agaricomycetes</taxon>
        <taxon>Auriculariales</taxon>
        <taxon>Exidiaceae</taxon>
        <taxon>Exidia</taxon>
    </lineage>
</organism>
<evidence type="ECO:0000256" key="1">
    <source>
        <dbReference type="SAM" id="MobiDB-lite"/>
    </source>
</evidence>
<dbReference type="EMBL" id="KV426313">
    <property type="protein sequence ID" value="KZV82599.1"/>
    <property type="molecule type" value="Genomic_DNA"/>
</dbReference>
<proteinExistence type="predicted"/>